<evidence type="ECO:0000313" key="8">
    <source>
        <dbReference type="EMBL" id="QEZ70395.1"/>
    </source>
</evidence>
<dbReference type="EC" id="3.2.1.52" evidence="3"/>
<dbReference type="InterPro" id="IPR017853">
    <property type="entry name" value="GH"/>
</dbReference>
<feature type="transmembrane region" description="Helical" evidence="6">
    <location>
        <begin position="14"/>
        <end position="33"/>
    </location>
</feature>
<dbReference type="NCBIfam" id="NF003740">
    <property type="entry name" value="PRK05337.1"/>
    <property type="match status" value="1"/>
</dbReference>
<dbReference type="InterPro" id="IPR036962">
    <property type="entry name" value="Glyco_hydro_3_N_sf"/>
</dbReference>
<evidence type="ECO:0000256" key="3">
    <source>
        <dbReference type="ARBA" id="ARBA00012663"/>
    </source>
</evidence>
<keyword evidence="5 8" id="KW-0326">Glycosidase</keyword>
<dbReference type="PANTHER" id="PTHR30480">
    <property type="entry name" value="BETA-HEXOSAMINIDASE-RELATED"/>
    <property type="match status" value="1"/>
</dbReference>
<evidence type="ECO:0000256" key="4">
    <source>
        <dbReference type="ARBA" id="ARBA00022801"/>
    </source>
</evidence>
<evidence type="ECO:0000256" key="5">
    <source>
        <dbReference type="ARBA" id="ARBA00023295"/>
    </source>
</evidence>
<keyword evidence="6" id="KW-0812">Transmembrane</keyword>
<dbReference type="SUPFAM" id="SSF51445">
    <property type="entry name" value="(Trans)glycosidases"/>
    <property type="match status" value="1"/>
</dbReference>
<dbReference type="EMBL" id="CP032452">
    <property type="protein sequence ID" value="QEZ70395.1"/>
    <property type="molecule type" value="Genomic_DNA"/>
</dbReference>
<gene>
    <name evidence="8" type="ORF">D4A35_16375</name>
</gene>
<evidence type="ECO:0000256" key="6">
    <source>
        <dbReference type="SAM" id="Phobius"/>
    </source>
</evidence>
<comment type="similarity">
    <text evidence="2">Belongs to the glycosyl hydrolase 3 family.</text>
</comment>
<dbReference type="Proteomes" id="UP000326961">
    <property type="component" value="Chromosome"/>
</dbReference>
<sequence>MKNTNTKNYKLKRISIIILICFMVIIISTVYILSKKKYKEVDEDSKIMIKINEMTLDEKIGQMVLSGFNGTDFNGELDTLINDLKVGGVILFSRNIEDSKQLKKLNLDIEEANKNIPVFISIDEEGGRVNRLAKNIKRFESAKSIGDKGDIKYAYENGKEIGKTLKEHKINMNFAPVLDIYSNSKNTVIGDRAFGDNEKIVETMGIATMKGLKDGNVIPVIKHFPGHGDTEVDSHIGLPVVEKSIDQLYDFELVPFKKAIESGADAVMVSHILMKQIDDKNPATLSYNLITRILRNDMEFSNVIITDDMCMKAITNRLSVEEASIKSIKAGSYIILIGSDVNKTKSVIEKIKLAVERNEISEKRIYESVYRILKLKEKL</sequence>
<evidence type="ECO:0000313" key="9">
    <source>
        <dbReference type="Proteomes" id="UP000326961"/>
    </source>
</evidence>
<dbReference type="GO" id="GO:0005975">
    <property type="term" value="P:carbohydrate metabolic process"/>
    <property type="evidence" value="ECO:0007669"/>
    <property type="project" value="InterPro"/>
</dbReference>
<evidence type="ECO:0000259" key="7">
    <source>
        <dbReference type="Pfam" id="PF00933"/>
    </source>
</evidence>
<keyword evidence="6" id="KW-0472">Membrane</keyword>
<dbReference type="GO" id="GO:0004563">
    <property type="term" value="F:beta-N-acetylhexosaminidase activity"/>
    <property type="evidence" value="ECO:0007669"/>
    <property type="project" value="UniProtKB-EC"/>
</dbReference>
<feature type="domain" description="Glycoside hydrolase family 3 N-terminal" evidence="7">
    <location>
        <begin position="55"/>
        <end position="375"/>
    </location>
</feature>
<dbReference type="Gene3D" id="3.20.20.300">
    <property type="entry name" value="Glycoside hydrolase, family 3, N-terminal domain"/>
    <property type="match status" value="1"/>
</dbReference>
<proteinExistence type="inferred from homology"/>
<dbReference type="GO" id="GO:0009254">
    <property type="term" value="P:peptidoglycan turnover"/>
    <property type="evidence" value="ECO:0007669"/>
    <property type="project" value="TreeGrafter"/>
</dbReference>
<reference evidence="8 9" key="1">
    <citation type="submission" date="2018-09" db="EMBL/GenBank/DDBJ databases">
        <title>A clostridial neurotoxin that targets Anopheles mosquitoes.</title>
        <authorList>
            <person name="Contreras E."/>
            <person name="Masuyer G."/>
            <person name="Qureshi N."/>
            <person name="Chawla S."/>
            <person name="Lim H.L."/>
            <person name="Chen J."/>
            <person name="Stenmark P."/>
            <person name="Gill S."/>
        </authorList>
    </citation>
    <scope>NUCLEOTIDE SEQUENCE [LARGE SCALE GENOMIC DNA]</scope>
    <source>
        <strain evidence="8 9">Cbm</strain>
    </source>
</reference>
<protein>
    <recommendedName>
        <fullName evidence="3">beta-N-acetylhexosaminidase</fullName>
        <ecNumber evidence="3">3.2.1.52</ecNumber>
    </recommendedName>
</protein>
<dbReference type="PANTHER" id="PTHR30480:SF13">
    <property type="entry name" value="BETA-HEXOSAMINIDASE"/>
    <property type="match status" value="1"/>
</dbReference>
<evidence type="ECO:0000256" key="1">
    <source>
        <dbReference type="ARBA" id="ARBA00001231"/>
    </source>
</evidence>
<organism evidence="8 9">
    <name type="scientific">Paraclostridium bifermentans</name>
    <name type="common">Clostridium bifermentans</name>
    <dbReference type="NCBI Taxonomy" id="1490"/>
    <lineage>
        <taxon>Bacteria</taxon>
        <taxon>Bacillati</taxon>
        <taxon>Bacillota</taxon>
        <taxon>Clostridia</taxon>
        <taxon>Peptostreptococcales</taxon>
        <taxon>Peptostreptococcaceae</taxon>
        <taxon>Paraclostridium</taxon>
    </lineage>
</organism>
<dbReference type="AlphaFoldDB" id="A0A5P3XJB2"/>
<comment type="catalytic activity">
    <reaction evidence="1">
        <text>Hydrolysis of terminal non-reducing N-acetyl-D-hexosamine residues in N-acetyl-beta-D-hexosaminides.</text>
        <dbReference type="EC" id="3.2.1.52"/>
    </reaction>
</comment>
<keyword evidence="6" id="KW-1133">Transmembrane helix</keyword>
<name>A0A5P3XJB2_PARBF</name>
<accession>A0A5P3XJB2</accession>
<dbReference type="RefSeq" id="WP_150887222.1">
    <property type="nucleotide sequence ID" value="NZ_RAHB01000001.1"/>
</dbReference>
<keyword evidence="4 8" id="KW-0378">Hydrolase</keyword>
<dbReference type="Pfam" id="PF00933">
    <property type="entry name" value="Glyco_hydro_3"/>
    <property type="match status" value="1"/>
</dbReference>
<dbReference type="InterPro" id="IPR050226">
    <property type="entry name" value="NagZ_Beta-hexosaminidase"/>
</dbReference>
<dbReference type="InterPro" id="IPR001764">
    <property type="entry name" value="Glyco_hydro_3_N"/>
</dbReference>
<evidence type="ECO:0000256" key="2">
    <source>
        <dbReference type="ARBA" id="ARBA00005336"/>
    </source>
</evidence>